<evidence type="ECO:0000259" key="5">
    <source>
        <dbReference type="Pfam" id="PF01979"/>
    </source>
</evidence>
<dbReference type="InterPro" id="IPR011059">
    <property type="entry name" value="Metal-dep_hydrolase_composite"/>
</dbReference>
<dbReference type="RefSeq" id="WP_330387888.1">
    <property type="nucleotide sequence ID" value="NZ_FMKA01000011.1"/>
</dbReference>
<keyword evidence="3" id="KW-0378">Hydrolase</keyword>
<dbReference type="GO" id="GO:0005829">
    <property type="term" value="C:cytosol"/>
    <property type="evidence" value="ECO:0007669"/>
    <property type="project" value="TreeGrafter"/>
</dbReference>
<dbReference type="AlphaFoldDB" id="A0A1D3TU36"/>
<dbReference type="EMBL" id="FMKA01000011">
    <property type="protein sequence ID" value="SCP97559.1"/>
    <property type="molecule type" value="Genomic_DNA"/>
</dbReference>
<evidence type="ECO:0000313" key="6">
    <source>
        <dbReference type="EMBL" id="SCP97559.1"/>
    </source>
</evidence>
<proteinExistence type="predicted"/>
<feature type="domain" description="Amidohydrolase-related" evidence="5">
    <location>
        <begin position="61"/>
        <end position="393"/>
    </location>
</feature>
<keyword evidence="4" id="KW-0862">Zinc</keyword>
<evidence type="ECO:0000313" key="7">
    <source>
        <dbReference type="Proteomes" id="UP000199315"/>
    </source>
</evidence>
<comment type="cofactor">
    <cofactor evidence="1">
        <name>Zn(2+)</name>
        <dbReference type="ChEBI" id="CHEBI:29105"/>
    </cofactor>
</comment>
<gene>
    <name evidence="6" type="ORF">SAMN05421730_101184</name>
</gene>
<evidence type="ECO:0000256" key="1">
    <source>
        <dbReference type="ARBA" id="ARBA00001947"/>
    </source>
</evidence>
<dbReference type="InterPro" id="IPR051607">
    <property type="entry name" value="Metallo-dep_hydrolases"/>
</dbReference>
<keyword evidence="7" id="KW-1185">Reference proteome</keyword>
<keyword evidence="2" id="KW-0479">Metal-binding</keyword>
<dbReference type="InterPro" id="IPR006680">
    <property type="entry name" value="Amidohydro-rel"/>
</dbReference>
<dbReference type="SUPFAM" id="SSF51338">
    <property type="entry name" value="Composite domain of metallo-dependent hydrolases"/>
    <property type="match status" value="2"/>
</dbReference>
<evidence type="ECO:0000256" key="4">
    <source>
        <dbReference type="ARBA" id="ARBA00022833"/>
    </source>
</evidence>
<dbReference type="PANTHER" id="PTHR11271:SF6">
    <property type="entry name" value="GUANINE DEAMINASE"/>
    <property type="match status" value="1"/>
</dbReference>
<evidence type="ECO:0000256" key="3">
    <source>
        <dbReference type="ARBA" id="ARBA00022801"/>
    </source>
</evidence>
<accession>A0A1D3TU36</accession>
<protein>
    <submittedName>
        <fullName evidence="6">Guanine deaminase</fullName>
    </submittedName>
</protein>
<dbReference type="PANTHER" id="PTHR11271">
    <property type="entry name" value="GUANINE DEAMINASE"/>
    <property type="match status" value="1"/>
</dbReference>
<reference evidence="6 7" key="1">
    <citation type="submission" date="2016-09" db="EMBL/GenBank/DDBJ databases">
        <authorList>
            <person name="Capua I."/>
            <person name="De Benedictis P."/>
            <person name="Joannis T."/>
            <person name="Lombin L.H."/>
            <person name="Cattoli G."/>
        </authorList>
    </citation>
    <scope>NUCLEOTIDE SEQUENCE [LARGE SCALE GENOMIC DNA]</scope>
    <source>
        <strain evidence="6 7">GluBS11</strain>
    </source>
</reference>
<sequence>MMNVTDFVLKGHVFYSKSLNEIACVADGYVVCLEGISAGVYADLPDEYSELPIYDFDDRLIIPGLVDLHTHAPQFAIRGLGTDLELLDWLKEQVFAEEAKFADAGYAEKAYSLFADELKRSATTRACVYGTIHVEATEILMQLLDDSGVCCMAGKVNTDRNAPNYLCEADAAISAEATRKWLHDTAGRFRNVSPIITPRFIPSCSDPLMDELSKIQKKCGVAVQSHLSENPDEIEWVRQLCPDTGNYAGAYAKHGLLGKGCPTIMAHCVYSTDEEMDILKENGVFVAHCPQSNTNLSSGIAPVRKFLDRGIHVGLGSDIAGGTSLPIFRAMTDAIQSSKLYWRMVDKEASPLSTSEAFYMATKGGGAFFGKVGSFEPGYAFDAVVLDDSSLDHPQPLSLPERLDRAIYLHDELQICCKYADGRRC</sequence>
<name>A0A1D3TU36_9FIRM</name>
<dbReference type="InterPro" id="IPR032466">
    <property type="entry name" value="Metal_Hydrolase"/>
</dbReference>
<organism evidence="6 7">
    <name type="scientific">Anaerobium acetethylicum</name>
    <dbReference type="NCBI Taxonomy" id="1619234"/>
    <lineage>
        <taxon>Bacteria</taxon>
        <taxon>Bacillati</taxon>
        <taxon>Bacillota</taxon>
        <taxon>Clostridia</taxon>
        <taxon>Lachnospirales</taxon>
        <taxon>Lachnospiraceae</taxon>
        <taxon>Anaerobium</taxon>
    </lineage>
</organism>
<dbReference type="Proteomes" id="UP000199315">
    <property type="component" value="Unassembled WGS sequence"/>
</dbReference>
<dbReference type="STRING" id="1619234.SAMN05421730_101184"/>
<dbReference type="Pfam" id="PF01979">
    <property type="entry name" value="Amidohydro_1"/>
    <property type="match status" value="1"/>
</dbReference>
<dbReference type="Gene3D" id="2.30.40.10">
    <property type="entry name" value="Urease, subunit C, domain 1"/>
    <property type="match status" value="1"/>
</dbReference>
<dbReference type="GO" id="GO:0046098">
    <property type="term" value="P:guanine metabolic process"/>
    <property type="evidence" value="ECO:0007669"/>
    <property type="project" value="TreeGrafter"/>
</dbReference>
<dbReference type="GO" id="GO:0008892">
    <property type="term" value="F:guanine deaminase activity"/>
    <property type="evidence" value="ECO:0007669"/>
    <property type="project" value="TreeGrafter"/>
</dbReference>
<dbReference type="SUPFAM" id="SSF51556">
    <property type="entry name" value="Metallo-dependent hydrolases"/>
    <property type="match status" value="1"/>
</dbReference>
<evidence type="ECO:0000256" key="2">
    <source>
        <dbReference type="ARBA" id="ARBA00022723"/>
    </source>
</evidence>
<dbReference type="Gene3D" id="3.20.20.140">
    <property type="entry name" value="Metal-dependent hydrolases"/>
    <property type="match status" value="1"/>
</dbReference>
<dbReference type="GO" id="GO:0008270">
    <property type="term" value="F:zinc ion binding"/>
    <property type="evidence" value="ECO:0007669"/>
    <property type="project" value="TreeGrafter"/>
</dbReference>